<keyword evidence="6" id="KW-1185">Reference proteome</keyword>
<evidence type="ECO:0000313" key="6">
    <source>
        <dbReference type="Proteomes" id="UP001303160"/>
    </source>
</evidence>
<dbReference type="InterPro" id="IPR002110">
    <property type="entry name" value="Ankyrin_rpt"/>
</dbReference>
<dbReference type="InterPro" id="IPR036770">
    <property type="entry name" value="Ankyrin_rpt-contain_sf"/>
</dbReference>
<dbReference type="Pfam" id="PF00023">
    <property type="entry name" value="Ank"/>
    <property type="match status" value="1"/>
</dbReference>
<reference evidence="5" key="1">
    <citation type="journal article" date="2023" name="Mol. Phylogenet. Evol.">
        <title>Genome-scale phylogeny and comparative genomics of the fungal order Sordariales.</title>
        <authorList>
            <person name="Hensen N."/>
            <person name="Bonometti L."/>
            <person name="Westerberg I."/>
            <person name="Brannstrom I.O."/>
            <person name="Guillou S."/>
            <person name="Cros-Aarteil S."/>
            <person name="Calhoun S."/>
            <person name="Haridas S."/>
            <person name="Kuo A."/>
            <person name="Mondo S."/>
            <person name="Pangilinan J."/>
            <person name="Riley R."/>
            <person name="LaButti K."/>
            <person name="Andreopoulos B."/>
            <person name="Lipzen A."/>
            <person name="Chen C."/>
            <person name="Yan M."/>
            <person name="Daum C."/>
            <person name="Ng V."/>
            <person name="Clum A."/>
            <person name="Steindorff A."/>
            <person name="Ohm R.A."/>
            <person name="Martin F."/>
            <person name="Silar P."/>
            <person name="Natvig D.O."/>
            <person name="Lalanne C."/>
            <person name="Gautier V."/>
            <person name="Ament-Velasquez S.L."/>
            <person name="Kruys A."/>
            <person name="Hutchinson M.I."/>
            <person name="Powell A.J."/>
            <person name="Barry K."/>
            <person name="Miller A.N."/>
            <person name="Grigoriev I.V."/>
            <person name="Debuchy R."/>
            <person name="Gladieux P."/>
            <person name="Hiltunen Thoren M."/>
            <person name="Johannesson H."/>
        </authorList>
    </citation>
    <scope>NUCLEOTIDE SEQUENCE</scope>
    <source>
        <strain evidence="5">CBS 315.58</strain>
    </source>
</reference>
<keyword evidence="2 3" id="KW-0040">ANK repeat</keyword>
<evidence type="ECO:0000256" key="4">
    <source>
        <dbReference type="SAM" id="MobiDB-lite"/>
    </source>
</evidence>
<accession>A0AAN6XAN1</accession>
<dbReference type="PANTHER" id="PTHR24123">
    <property type="entry name" value="ANKYRIN REPEAT-CONTAINING"/>
    <property type="match status" value="1"/>
</dbReference>
<dbReference type="Proteomes" id="UP001303160">
    <property type="component" value="Unassembled WGS sequence"/>
</dbReference>
<proteinExistence type="predicted"/>
<reference evidence="5" key="2">
    <citation type="submission" date="2023-05" db="EMBL/GenBank/DDBJ databases">
        <authorList>
            <consortium name="Lawrence Berkeley National Laboratory"/>
            <person name="Steindorff A."/>
            <person name="Hensen N."/>
            <person name="Bonometti L."/>
            <person name="Westerberg I."/>
            <person name="Brannstrom I.O."/>
            <person name="Guillou S."/>
            <person name="Cros-Aarteil S."/>
            <person name="Calhoun S."/>
            <person name="Haridas S."/>
            <person name="Kuo A."/>
            <person name="Mondo S."/>
            <person name="Pangilinan J."/>
            <person name="Riley R."/>
            <person name="Labutti K."/>
            <person name="Andreopoulos B."/>
            <person name="Lipzen A."/>
            <person name="Chen C."/>
            <person name="Yanf M."/>
            <person name="Daum C."/>
            <person name="Ng V."/>
            <person name="Clum A."/>
            <person name="Ohm R."/>
            <person name="Martin F."/>
            <person name="Silar P."/>
            <person name="Natvig D."/>
            <person name="Lalanne C."/>
            <person name="Gautier V."/>
            <person name="Ament-Velasquez S.L."/>
            <person name="Kruys A."/>
            <person name="Hutchinson M.I."/>
            <person name="Powell A.J."/>
            <person name="Barry K."/>
            <person name="Miller A.N."/>
            <person name="Grigoriev I.V."/>
            <person name="Debuchy R."/>
            <person name="Gladieux P."/>
            <person name="Thoren M.H."/>
            <person name="Johannesson H."/>
        </authorList>
    </citation>
    <scope>NUCLEOTIDE SEQUENCE</scope>
    <source>
        <strain evidence="5">CBS 315.58</strain>
    </source>
</reference>
<feature type="compositionally biased region" description="Acidic residues" evidence="4">
    <location>
        <begin position="188"/>
        <end position="198"/>
    </location>
</feature>
<feature type="repeat" description="ANK" evidence="3">
    <location>
        <begin position="295"/>
        <end position="327"/>
    </location>
</feature>
<evidence type="ECO:0000256" key="2">
    <source>
        <dbReference type="ARBA" id="ARBA00023043"/>
    </source>
</evidence>
<feature type="region of interest" description="Disordered" evidence="4">
    <location>
        <begin position="167"/>
        <end position="198"/>
    </location>
</feature>
<dbReference type="SUPFAM" id="SSF48403">
    <property type="entry name" value="Ankyrin repeat"/>
    <property type="match status" value="2"/>
</dbReference>
<sequence length="988" mass="109421">MASFESLPNEILAQICNELRDSKSPTDALASLNALSRTTALRIWHTAIQGPTFSLGCPHRSSRNRKEIARARSGSQHLVPVAFWDRVDDAIRAEADQKGGAKLTNIPEPYKRHLIPTFTQIDVLLPTGRITTREDVLSRDNGNHGRVEAVHDIDMAGQATADDDVAMDEADGDEDGQPGNPPPGLFDDGFDDDDGFDEDEWDEMEEDEMDAQDMQDIQEEEWLPFSFARAWIDPKIRKYTALHLAAKRGHNDVITVLLDKGANIEALATRFCSCSKNCTIWEKLSLGGPGDEFLGKWSPLHVAICYKNLNTARLLISRGADVMRGGNCGYTALHQLAYEGHLGLLQELVDANPAATVNVPDNRGLTPLCYALLVHREPVLSFLVGRGASIDPPIEIRLGEGHTVFTTPLGEACCLGNFVGAEKLVNLGADVRQLATVHGLDDGTQMRLPLPALCCMYSLGDTLEDVRDVDHVATTSRCRTRTKLITQLVKGGAPVEWTFGNGRRASALSLAAHNFRWDAILGLLEAGVDANTSDERGITALMVLMGNIPYTEQFPIQESHPSMCFIYDNIQAFLDFGVKPNAQDSTGKTVLHHFFKAYSTWPYPQWTIENAMDSLEFLLEEGADPLHRDNDGVTAFEMAIKCKHIWAMEMMATMGQLDLKDSFFAAGCSHQYDLLRNTAQFDRPIRDRDPHEVNPSIGDAADLMHSEMDDFNELGPETGSWDSHGRLETNEIVSEMLIKYLGNGETLLFGILAHGDMDRDRASYMTCVTKLVNRGANCHRLTECMHDDFSMTPLTAALIYQGIPVIRKLLSLQPIKGNAEAEKQPYLYEAVRTLFGGLNRGYTLVQKRVPAICQKLPDVIQLVMESGADPAVVDEHGDIALFMLLNGMVERRQTIMSYCCCLKLLSPGVDIYRKNDRGGSVISYLQQLLSPDAKDGQGQENGQAVNEQQKIRLDNELAQLNRHLEIVPGEDGREKIVWKETACSTRGV</sequence>
<dbReference type="PROSITE" id="PS50297">
    <property type="entry name" value="ANK_REP_REGION"/>
    <property type="match status" value="2"/>
</dbReference>
<evidence type="ECO:0000256" key="1">
    <source>
        <dbReference type="ARBA" id="ARBA00022737"/>
    </source>
</evidence>
<organism evidence="5 6">
    <name type="scientific">Triangularia verruculosa</name>
    <dbReference type="NCBI Taxonomy" id="2587418"/>
    <lineage>
        <taxon>Eukaryota</taxon>
        <taxon>Fungi</taxon>
        <taxon>Dikarya</taxon>
        <taxon>Ascomycota</taxon>
        <taxon>Pezizomycotina</taxon>
        <taxon>Sordariomycetes</taxon>
        <taxon>Sordariomycetidae</taxon>
        <taxon>Sordariales</taxon>
        <taxon>Podosporaceae</taxon>
        <taxon>Triangularia</taxon>
    </lineage>
</organism>
<dbReference type="Pfam" id="PF12796">
    <property type="entry name" value="Ank_2"/>
    <property type="match status" value="1"/>
</dbReference>
<evidence type="ECO:0000256" key="3">
    <source>
        <dbReference type="PROSITE-ProRule" id="PRU00023"/>
    </source>
</evidence>
<dbReference type="AlphaFoldDB" id="A0AAN6XAN1"/>
<dbReference type="Gene3D" id="1.25.40.20">
    <property type="entry name" value="Ankyrin repeat-containing domain"/>
    <property type="match status" value="2"/>
</dbReference>
<gene>
    <name evidence="5" type="ORF">QBC40DRAFT_269534</name>
</gene>
<dbReference type="PROSITE" id="PS50088">
    <property type="entry name" value="ANK_REPEAT"/>
    <property type="match status" value="2"/>
</dbReference>
<name>A0AAN6XAN1_9PEZI</name>
<feature type="compositionally biased region" description="Acidic residues" evidence="4">
    <location>
        <begin position="167"/>
        <end position="176"/>
    </location>
</feature>
<dbReference type="InterPro" id="IPR051165">
    <property type="entry name" value="Multifunctional_ANK_Repeat"/>
</dbReference>
<evidence type="ECO:0000313" key="5">
    <source>
        <dbReference type="EMBL" id="KAK4195122.1"/>
    </source>
</evidence>
<dbReference type="SMART" id="SM00248">
    <property type="entry name" value="ANK"/>
    <property type="match status" value="10"/>
</dbReference>
<dbReference type="PANTHER" id="PTHR24123:SF33">
    <property type="entry name" value="PROTEIN HOS4"/>
    <property type="match status" value="1"/>
</dbReference>
<comment type="caution">
    <text evidence="5">The sequence shown here is derived from an EMBL/GenBank/DDBJ whole genome shotgun (WGS) entry which is preliminary data.</text>
</comment>
<dbReference type="EMBL" id="MU864024">
    <property type="protein sequence ID" value="KAK4195122.1"/>
    <property type="molecule type" value="Genomic_DNA"/>
</dbReference>
<protein>
    <submittedName>
        <fullName evidence="5">Ankyrin repeat-containing domain protein</fullName>
    </submittedName>
</protein>
<feature type="repeat" description="ANK" evidence="3">
    <location>
        <begin position="237"/>
        <end position="269"/>
    </location>
</feature>
<keyword evidence="1" id="KW-0677">Repeat</keyword>